<dbReference type="RefSeq" id="WP_087737558.1">
    <property type="nucleotide sequence ID" value="NZ_CYGY02000057.1"/>
</dbReference>
<dbReference type="Gene3D" id="2.30.110.20">
    <property type="entry name" value="Hcp1-like"/>
    <property type="match status" value="1"/>
</dbReference>
<keyword evidence="2" id="KW-1185">Reference proteome</keyword>
<dbReference type="InterPro" id="IPR008514">
    <property type="entry name" value="T6SS_Hcp"/>
</dbReference>
<dbReference type="OrthoDB" id="5066999at2"/>
<protein>
    <submittedName>
        <fullName evidence="1">Protein hcp1</fullName>
    </submittedName>
</protein>
<proteinExistence type="predicted"/>
<dbReference type="Proteomes" id="UP000195569">
    <property type="component" value="Unassembled WGS sequence"/>
</dbReference>
<accession>A0A1N7SJ40</accession>
<evidence type="ECO:0000313" key="1">
    <source>
        <dbReference type="EMBL" id="SIT47439.1"/>
    </source>
</evidence>
<dbReference type="InterPro" id="IPR053165">
    <property type="entry name" value="HSI-I_assembly_Hcp1"/>
</dbReference>
<dbReference type="PANTHER" id="PTHR36152">
    <property type="entry name" value="CYTOPLASMIC PROTEIN-RELATED"/>
    <property type="match status" value="1"/>
</dbReference>
<sequence>MADIFIKIDGITGESQDATHADEIEVLNWNWTITQRSSMHSGSGGGAAKATASDLRFIHAIDRATPNLAGYCFRGQHIPQAVLTMRKAGGTPLEYFKVTMYDVIISHVEPVAGDGSALEHVALSFARMKQEYILQSALGSSKGTITSIIDIKANQAA</sequence>
<dbReference type="InterPro" id="IPR036624">
    <property type="entry name" value="Hcp1-lik_sf"/>
</dbReference>
<dbReference type="EMBL" id="CYGY02000057">
    <property type="protein sequence ID" value="SIT47439.1"/>
    <property type="molecule type" value="Genomic_DNA"/>
</dbReference>
<comment type="caution">
    <text evidence="1">The sequence shown here is derived from an EMBL/GenBank/DDBJ whole genome shotgun (WGS) entry which is preliminary data.</text>
</comment>
<dbReference type="PANTHER" id="PTHR36152:SF5">
    <property type="entry name" value="PROTEIN HCP1"/>
    <property type="match status" value="1"/>
</dbReference>
<evidence type="ECO:0000313" key="2">
    <source>
        <dbReference type="Proteomes" id="UP000195569"/>
    </source>
</evidence>
<dbReference type="SUPFAM" id="SSF141452">
    <property type="entry name" value="Hcp1-like"/>
    <property type="match status" value="1"/>
</dbReference>
<name>A0A1N7SJ40_9BURK</name>
<reference evidence="1" key="1">
    <citation type="submission" date="2016-12" db="EMBL/GenBank/DDBJ databases">
        <authorList>
            <person name="Moulin L."/>
        </authorList>
    </citation>
    <scope>NUCLEOTIDE SEQUENCE [LARGE SCALE GENOMIC DNA]</scope>
    <source>
        <strain evidence="1">STM 7183</strain>
    </source>
</reference>
<dbReference type="Pfam" id="PF05638">
    <property type="entry name" value="T6SS_HCP"/>
    <property type="match status" value="1"/>
</dbReference>
<gene>
    <name evidence="1" type="primary">hcp</name>
    <name evidence="1" type="ORF">BN2476_570028</name>
</gene>
<organism evidence="1 2">
    <name type="scientific">Paraburkholderia piptadeniae</name>
    <dbReference type="NCBI Taxonomy" id="1701573"/>
    <lineage>
        <taxon>Bacteria</taxon>
        <taxon>Pseudomonadati</taxon>
        <taxon>Pseudomonadota</taxon>
        <taxon>Betaproteobacteria</taxon>
        <taxon>Burkholderiales</taxon>
        <taxon>Burkholderiaceae</taxon>
        <taxon>Paraburkholderia</taxon>
    </lineage>
</organism>
<dbReference type="AlphaFoldDB" id="A0A1N7SJ40"/>